<protein>
    <submittedName>
        <fullName evidence="5">Glycoside hydrolase</fullName>
    </submittedName>
</protein>
<proteinExistence type="inferred from homology"/>
<dbReference type="STRING" id="1513271.XM47_12345"/>
<evidence type="ECO:0000256" key="1">
    <source>
        <dbReference type="ARBA" id="ARBA00007401"/>
    </source>
</evidence>
<evidence type="ECO:0000313" key="6">
    <source>
        <dbReference type="Proteomes" id="UP000037600"/>
    </source>
</evidence>
<dbReference type="RefSeq" id="WP_077066554.1">
    <property type="nucleotide sequence ID" value="NZ_KQ130493.1"/>
</dbReference>
<evidence type="ECO:0000313" key="5">
    <source>
        <dbReference type="EMBL" id="KMT64832.1"/>
    </source>
</evidence>
<keyword evidence="6" id="KW-1185">Reference proteome</keyword>
<dbReference type="PROSITE" id="PS51257">
    <property type="entry name" value="PROKAR_LIPOPROTEIN"/>
    <property type="match status" value="1"/>
</dbReference>
<dbReference type="Pfam" id="PF17132">
    <property type="entry name" value="Glyco_hydro_106"/>
    <property type="match status" value="1"/>
</dbReference>
<comment type="caution">
    <text evidence="5">The sequence shown here is derived from an EMBL/GenBank/DDBJ whole genome shotgun (WGS) entry which is preliminary data.</text>
</comment>
<dbReference type="Gene3D" id="2.60.120.260">
    <property type="entry name" value="Galactose-binding domain-like"/>
    <property type="match status" value="2"/>
</dbReference>
<dbReference type="NCBIfam" id="NF045579">
    <property type="entry name" value="rhamnoside_JR"/>
    <property type="match status" value="1"/>
</dbReference>
<dbReference type="GO" id="GO:0005975">
    <property type="term" value="P:carbohydrate metabolic process"/>
    <property type="evidence" value="ECO:0007669"/>
    <property type="project" value="InterPro"/>
</dbReference>
<dbReference type="PANTHER" id="PTHR43817">
    <property type="entry name" value="GLYCOSYL HYDROLASE"/>
    <property type="match status" value="1"/>
</dbReference>
<name>A0A0J8GPZ2_9ALTE</name>
<dbReference type="InterPro" id="IPR008979">
    <property type="entry name" value="Galactose-bd-like_sf"/>
</dbReference>
<organism evidence="5 6">
    <name type="scientific">Catenovulum maritimum</name>
    <dbReference type="NCBI Taxonomy" id="1513271"/>
    <lineage>
        <taxon>Bacteria</taxon>
        <taxon>Pseudomonadati</taxon>
        <taxon>Pseudomonadota</taxon>
        <taxon>Gammaproteobacteria</taxon>
        <taxon>Alteromonadales</taxon>
        <taxon>Alteromonadaceae</taxon>
        <taxon>Catenovulum</taxon>
    </lineage>
</organism>
<evidence type="ECO:0000259" key="4">
    <source>
        <dbReference type="Pfam" id="PF02837"/>
    </source>
</evidence>
<evidence type="ECO:0000256" key="3">
    <source>
        <dbReference type="ARBA" id="ARBA00022801"/>
    </source>
</evidence>
<dbReference type="PANTHER" id="PTHR43817:SF1">
    <property type="entry name" value="HYDROLASE, FAMILY 43, PUTATIVE (AFU_ORTHOLOGUE AFUA_3G01660)-RELATED"/>
    <property type="match status" value="1"/>
</dbReference>
<comment type="similarity">
    <text evidence="1">Belongs to the glycosyl hydrolase 2 family.</text>
</comment>
<gene>
    <name evidence="5" type="ORF">XM47_12345</name>
</gene>
<keyword evidence="3 5" id="KW-0378">Hydrolase</keyword>
<dbReference type="EMBL" id="LAZL01000020">
    <property type="protein sequence ID" value="KMT64832.1"/>
    <property type="molecule type" value="Genomic_DNA"/>
</dbReference>
<dbReference type="OrthoDB" id="9761519at2"/>
<dbReference type="Pfam" id="PF02837">
    <property type="entry name" value="Glyco_hydro_2_N"/>
    <property type="match status" value="1"/>
</dbReference>
<keyword evidence="2" id="KW-0732">Signal</keyword>
<dbReference type="PATRIC" id="fig|1513271.3.peg.2517"/>
<reference evidence="5 6" key="1">
    <citation type="submission" date="2015-04" db="EMBL/GenBank/DDBJ databases">
        <title>Draft Genome Sequence of the Novel Agar-Digesting Marine Bacterium Q1.</title>
        <authorList>
            <person name="Li Y."/>
            <person name="Li D."/>
            <person name="Chen G."/>
            <person name="Du Z."/>
        </authorList>
    </citation>
    <scope>NUCLEOTIDE SEQUENCE [LARGE SCALE GENOMIC DNA]</scope>
    <source>
        <strain evidence="5 6">Q1</strain>
    </source>
</reference>
<dbReference type="GO" id="GO:0004553">
    <property type="term" value="F:hydrolase activity, hydrolyzing O-glycosyl compounds"/>
    <property type="evidence" value="ECO:0007669"/>
    <property type="project" value="InterPro"/>
</dbReference>
<feature type="domain" description="Glycosyl hydrolases family 2 sugar binding" evidence="4">
    <location>
        <begin position="994"/>
        <end position="1102"/>
    </location>
</feature>
<dbReference type="InterPro" id="IPR006104">
    <property type="entry name" value="Glyco_hydro_2_N"/>
</dbReference>
<dbReference type="Proteomes" id="UP000037600">
    <property type="component" value="Unassembled WGS sequence"/>
</dbReference>
<evidence type="ECO:0000256" key="2">
    <source>
        <dbReference type="ARBA" id="ARBA00022729"/>
    </source>
</evidence>
<sequence length="1158" mass="129972">MKLIPKFKWSVALIAASSLLGCSEQTTSVTTQPANNTSQASLNDSKLALAKLDYQTLTENFITPPNSTKPLTWYHVMNSNMSAAGITKDFEAMAEAGIGGVLYFNIGRNIAKGRVLFNTEHHIELIGHMASEAKRLGLSFGIHNADGWSSSGGPWNTPEHGMKQVTWNETVVKSDGKPLNVQLAQPMTMLDYYHDIAVLAYPSLPTELVDAELKPTISASDPDFDITVVNNIEVDNVSSIKSKNGQPVWLQFAYDEPVTIRFASVDINWGKHIKYEFQYSNDGKNFKKHVDMRINRPGRVRWALDAAFEGVTAKYFRIVADKTLNIFEANLASTPRMGNYLGRTLATHTNYHKLPPIGEPEQSHIIDSSKMINLSDKLSKGGQLTATLPAGDWTIMRFGYTAKGTTNIPPTAEGRGLEVDKFSRAAFKNHYDAYVTNVINKVKEVAPGVMQYLEIDSYEVGGQNWTQGYDQQFKQQNGYDLTPYLPLFAGKFVDSVATTEDVTWDIRGFSNKLITENYYQYFTELAHSDGMKAYTEPYGHGPFNELDAGSKVDIPMGEFWLKRDIYMLASAISVGHIYNRNIISAEAFTATKDHNWKFNPAYAKFDGDKTWALGVNEYVFHRFVHQANTHVVPGMTMEAWGAHIDATQPWFSTAGKAWFDYLSRGQYLLRQGQPVSDIAWYIGEAAPTGCPDRRLRESKHIPTYVNYDCLNTEKLNELVYQNGRYQLNHGVNYKILMLKNHDTLSLATVEKIHQFAKQGGVIIGEPIKQLAGLNVTAEQQASFEKMVDLIWSQPTTHLSAKGESEWQQLYQKAGFNFDLTIKNLDDLFYAHRTTANQDIYFVYNDSDKRKLFDARFEVTGKVPELWDAKTGKIKKLAAFHSNKGVTNVAFRLEANESAFVIFNDNAEGKLQISPEVIKNNDIEALYNEQFAVEFAADNNQKLTLDINGETKQLVLDDIPAKQLLAGSWQVTFAKEYGLDQTFTFDKLINWKDSNNPEIRAYSGIATYAKTFNVDAELLADNQQVTLDLGKVSDSAQVFINGKEVGTAWLYPFTLDISAYLQTGENQLTVKVANSWSNRLITDESLPDSSEYWQANGTHVPVMPDWYSNNEPLPNFGKKGHRRTFTTYKFVKAGDPLVDSGLLGPVSLKTVKTVNFGQE</sequence>
<accession>A0A0J8GPZ2</accession>
<dbReference type="SUPFAM" id="SSF49785">
    <property type="entry name" value="Galactose-binding domain-like"/>
    <property type="match status" value="2"/>
</dbReference>
<dbReference type="AlphaFoldDB" id="A0A0J8GPZ2"/>